<keyword evidence="1" id="KW-0812">Transmembrane</keyword>
<reference evidence="2 3" key="1">
    <citation type="submission" date="2024-02" db="EMBL/GenBank/DDBJ databases">
        <title>STSV induces naive adaptation in Sulfolobus.</title>
        <authorList>
            <person name="Xiang X."/>
            <person name="Song M."/>
        </authorList>
    </citation>
    <scope>NUCLEOTIDE SEQUENCE [LARGE SCALE GENOMIC DNA]</scope>
    <source>
        <strain evidence="2 3">RT2</strain>
    </source>
</reference>
<gene>
    <name evidence="2" type="ORF">V6M85_01860</name>
</gene>
<proteinExistence type="predicted"/>
<dbReference type="GeneID" id="89335475"/>
<name>A0AAX4L1P8_9CREN</name>
<dbReference type="RefSeq" id="WP_338602269.1">
    <property type="nucleotide sequence ID" value="NZ_CP146016.1"/>
</dbReference>
<sequence>MKILLILLLVLTKTFLLGNYVIHVSVSENYPLVQNIENSTVGIKIFLNAQNFTIMPQNITKFLGIYNMSNSSYEILIPYYVVGNQTFTIIYQGNYYANITIFFTVVRENSNNIGINLSNDSTSSSSSTLSLPLNSESVIAIVSIMALTLYITLQRKAKNIKKNK</sequence>
<evidence type="ECO:0000313" key="3">
    <source>
        <dbReference type="Proteomes" id="UP001432202"/>
    </source>
</evidence>
<evidence type="ECO:0000256" key="1">
    <source>
        <dbReference type="SAM" id="Phobius"/>
    </source>
</evidence>
<keyword evidence="1" id="KW-0472">Membrane</keyword>
<protein>
    <submittedName>
        <fullName evidence="2">Uncharacterized protein</fullName>
    </submittedName>
</protein>
<accession>A0AAX4L1P8</accession>
<dbReference type="Proteomes" id="UP001432202">
    <property type="component" value="Chromosome"/>
</dbReference>
<keyword evidence="3" id="KW-1185">Reference proteome</keyword>
<dbReference type="AlphaFoldDB" id="A0AAX4L1P8"/>
<organism evidence="2 3">
    <name type="scientific">Sulfolobus tengchongensis</name>
    <dbReference type="NCBI Taxonomy" id="207809"/>
    <lineage>
        <taxon>Archaea</taxon>
        <taxon>Thermoproteota</taxon>
        <taxon>Thermoprotei</taxon>
        <taxon>Sulfolobales</taxon>
        <taxon>Sulfolobaceae</taxon>
        <taxon>Sulfolobus</taxon>
    </lineage>
</organism>
<feature type="transmembrane region" description="Helical" evidence="1">
    <location>
        <begin position="133"/>
        <end position="153"/>
    </location>
</feature>
<dbReference type="EMBL" id="CP146016">
    <property type="protein sequence ID" value="WWQ60849.1"/>
    <property type="molecule type" value="Genomic_DNA"/>
</dbReference>
<evidence type="ECO:0000313" key="2">
    <source>
        <dbReference type="EMBL" id="WWQ60849.1"/>
    </source>
</evidence>
<keyword evidence="1" id="KW-1133">Transmembrane helix</keyword>